<dbReference type="GO" id="GO:0004252">
    <property type="term" value="F:serine-type endopeptidase activity"/>
    <property type="evidence" value="ECO:0007669"/>
    <property type="project" value="UniProtKB-UniRule"/>
</dbReference>
<keyword evidence="6 8" id="KW-0106">Calcium</keyword>
<feature type="domain" description="Peptidase S53" evidence="10">
    <location>
        <begin position="236"/>
        <end position="681"/>
    </location>
</feature>
<dbReference type="CDD" id="cd04056">
    <property type="entry name" value="Peptidases_S53"/>
    <property type="match status" value="1"/>
</dbReference>
<dbReference type="SUPFAM" id="SSF52743">
    <property type="entry name" value="Subtilisin-like"/>
    <property type="match status" value="1"/>
</dbReference>
<dbReference type="GO" id="GO:0005576">
    <property type="term" value="C:extracellular region"/>
    <property type="evidence" value="ECO:0007669"/>
    <property type="project" value="UniProtKB-SubCell"/>
</dbReference>
<dbReference type="GO" id="GO:0046872">
    <property type="term" value="F:metal ion binding"/>
    <property type="evidence" value="ECO:0007669"/>
    <property type="project" value="UniProtKB-UniRule"/>
</dbReference>
<comment type="caution">
    <text evidence="11">The sequence shown here is derived from an EMBL/GenBank/DDBJ whole genome shotgun (WGS) entry which is preliminary data.</text>
</comment>
<evidence type="ECO:0000256" key="6">
    <source>
        <dbReference type="ARBA" id="ARBA00022837"/>
    </source>
</evidence>
<feature type="active site" description="Charge relay system" evidence="8">
    <location>
        <position position="321"/>
    </location>
</feature>
<dbReference type="Gene3D" id="3.40.50.200">
    <property type="entry name" value="Peptidase S8/S53 domain"/>
    <property type="match status" value="1"/>
</dbReference>
<dbReference type="InterPro" id="IPR015366">
    <property type="entry name" value="S53_propep"/>
</dbReference>
<gene>
    <name evidence="11" type="ORF">RRF57_009587</name>
</gene>
<dbReference type="Proteomes" id="UP001305414">
    <property type="component" value="Unassembled WGS sequence"/>
</dbReference>
<keyword evidence="9" id="KW-0732">Signal</keyword>
<reference evidence="11 12" key="1">
    <citation type="submission" date="2023-10" db="EMBL/GenBank/DDBJ databases">
        <title>Draft genome sequence of Xylaria bambusicola isolate GMP-LS, the root and basal stem rot pathogen of sugarcane in Indonesia.</title>
        <authorList>
            <person name="Selvaraj P."/>
            <person name="Muralishankar V."/>
            <person name="Muruganantham S."/>
            <person name="Sp S."/>
            <person name="Haryani S."/>
            <person name="Lau K.J.X."/>
            <person name="Naqvi N.I."/>
        </authorList>
    </citation>
    <scope>NUCLEOTIDE SEQUENCE [LARGE SCALE GENOMIC DNA]</scope>
    <source>
        <strain evidence="11">GMP-LS</strain>
    </source>
</reference>
<dbReference type="PANTHER" id="PTHR14218">
    <property type="entry name" value="PROTEASE S8 TRIPEPTIDYL PEPTIDASE I CLN2"/>
    <property type="match status" value="1"/>
</dbReference>
<dbReference type="InterPro" id="IPR050819">
    <property type="entry name" value="Tripeptidyl-peptidase_I"/>
</dbReference>
<feature type="binding site" evidence="8">
    <location>
        <position position="659"/>
    </location>
    <ligand>
        <name>Ca(2+)</name>
        <dbReference type="ChEBI" id="CHEBI:29108"/>
    </ligand>
</feature>
<evidence type="ECO:0000256" key="9">
    <source>
        <dbReference type="SAM" id="SignalP"/>
    </source>
</evidence>
<dbReference type="GO" id="GO:0008240">
    <property type="term" value="F:tripeptidyl-peptidase activity"/>
    <property type="evidence" value="ECO:0007669"/>
    <property type="project" value="TreeGrafter"/>
</dbReference>
<name>A0AAN7UV78_9PEZI</name>
<dbReference type="PANTHER" id="PTHR14218:SF19">
    <property type="entry name" value="SERINE PROTEASE AORO, PUTATIVE (AFU_ORTHOLOGUE AFUA_6G10250)-RELATED"/>
    <property type="match status" value="1"/>
</dbReference>
<evidence type="ECO:0000256" key="3">
    <source>
        <dbReference type="ARBA" id="ARBA00022723"/>
    </source>
</evidence>
<evidence type="ECO:0000259" key="10">
    <source>
        <dbReference type="PROSITE" id="PS51695"/>
    </source>
</evidence>
<proteinExistence type="predicted"/>
<feature type="signal peptide" evidence="9">
    <location>
        <begin position="1"/>
        <end position="25"/>
    </location>
</feature>
<dbReference type="InterPro" id="IPR030400">
    <property type="entry name" value="Sedolisin_dom"/>
</dbReference>
<feature type="binding site" evidence="8">
    <location>
        <position position="640"/>
    </location>
    <ligand>
        <name>Ca(2+)</name>
        <dbReference type="ChEBI" id="CHEBI:29108"/>
    </ligand>
</feature>
<dbReference type="InterPro" id="IPR036852">
    <property type="entry name" value="Peptidase_S8/S53_dom_sf"/>
</dbReference>
<dbReference type="SUPFAM" id="SSF54897">
    <property type="entry name" value="Protease propeptides/inhibitors"/>
    <property type="match status" value="1"/>
</dbReference>
<dbReference type="Pfam" id="PF09286">
    <property type="entry name" value="Pro-kuma_activ"/>
    <property type="match status" value="1"/>
</dbReference>
<evidence type="ECO:0000313" key="12">
    <source>
        <dbReference type="Proteomes" id="UP001305414"/>
    </source>
</evidence>
<dbReference type="EMBL" id="JAWHQM010000036">
    <property type="protein sequence ID" value="KAK5633873.1"/>
    <property type="molecule type" value="Genomic_DNA"/>
</dbReference>
<keyword evidence="7" id="KW-0865">Zymogen</keyword>
<sequence length="681" mass="75225">MANLEMLSNLLLTVLTAGLALEAIASPVTTPKRREVPSTHILHERHATHWGHMWSKRTKVPANTVLPMRIGLKQSNLEAGHQRLMEISNPESPDYGKHMNPEEVVAFFAPDKTSVDAVRTWLQSEGISPDRITLSANKQWIQFDATADEVENLLFADFYVWEHSDGSTDLSTDSYHVPSKIQEHIDYVTPGTRLRSRQHAAKEKKMKRSGFKNDVRPFITKLPTFPEPNSTTCSIYVTAECTRAQYNIPKGSTKFPGNELGIFESIDDHYSKKDLDVFFKTLYPPRDLNVPTGTYPEERLIDGAIGSIETPSPFPIEVGLESSLDFDSAWPLIWPQGTVLYQTDDEYYEHNYTFNGFWNTFLDAIDGSYCNYAAFGEKGNCNEPECQDPPYPDNNPGGYTGKLQCGVYKPTNVISISYGGGEADLPDFYMKRQCSEWLKLALQGTTTVISSGDSGVGDNGSCPTKADGSEVFYPDYASSCPYVLSVGSTEWNRFSNSTAETPYEKLNEVATARFPSGGGFSNVFPQPSYQAAQVNRYVNTVGKTLPFDSYSQFPLDGDFSHIKKGVYNRLGRAYPDVGAVGDRQLVLGGGDWYLVGGTSLSAPVWGAVLTLVNEERLKAQKPTLGFVNPILYAHPEVFNDVTEGSNPGCDTVGFKASKGWDPVTGLGSPDFAKLSKLLTSI</sequence>
<keyword evidence="2 8" id="KW-0645">Protease</keyword>
<dbReference type="GO" id="GO:0006508">
    <property type="term" value="P:proteolysis"/>
    <property type="evidence" value="ECO:0007669"/>
    <property type="project" value="UniProtKB-KW"/>
</dbReference>
<feature type="active site" description="Charge relay system" evidence="8">
    <location>
        <position position="599"/>
    </location>
</feature>
<dbReference type="CDD" id="cd11377">
    <property type="entry name" value="Pro-peptidase_S53"/>
    <property type="match status" value="1"/>
</dbReference>
<evidence type="ECO:0000256" key="1">
    <source>
        <dbReference type="ARBA" id="ARBA00004239"/>
    </source>
</evidence>
<comment type="subcellular location">
    <subcellularLocation>
        <location evidence="1">Secreted</location>
        <location evidence="1">Extracellular space</location>
    </subcellularLocation>
</comment>
<keyword evidence="5 8" id="KW-0720">Serine protease</keyword>
<feature type="binding site" evidence="8">
    <location>
        <position position="661"/>
    </location>
    <ligand>
        <name>Ca(2+)</name>
        <dbReference type="ChEBI" id="CHEBI:29108"/>
    </ligand>
</feature>
<evidence type="ECO:0000313" key="11">
    <source>
        <dbReference type="EMBL" id="KAK5633873.1"/>
    </source>
</evidence>
<evidence type="ECO:0000256" key="4">
    <source>
        <dbReference type="ARBA" id="ARBA00022801"/>
    </source>
</evidence>
<keyword evidence="12" id="KW-1185">Reference proteome</keyword>
<evidence type="ECO:0000256" key="7">
    <source>
        <dbReference type="ARBA" id="ARBA00023145"/>
    </source>
</evidence>
<dbReference type="SMART" id="SM00944">
    <property type="entry name" value="Pro-kuma_activ"/>
    <property type="match status" value="1"/>
</dbReference>
<accession>A0AAN7UV78</accession>
<feature type="chain" id="PRO_5042972832" description="Peptidase S53 domain-containing protein" evidence="9">
    <location>
        <begin position="26"/>
        <end position="681"/>
    </location>
</feature>
<protein>
    <recommendedName>
        <fullName evidence="10">Peptidase S53 domain-containing protein</fullName>
    </recommendedName>
</protein>
<organism evidence="11 12">
    <name type="scientific">Xylaria bambusicola</name>
    <dbReference type="NCBI Taxonomy" id="326684"/>
    <lineage>
        <taxon>Eukaryota</taxon>
        <taxon>Fungi</taxon>
        <taxon>Dikarya</taxon>
        <taxon>Ascomycota</taxon>
        <taxon>Pezizomycotina</taxon>
        <taxon>Sordariomycetes</taxon>
        <taxon>Xylariomycetidae</taxon>
        <taxon>Xylariales</taxon>
        <taxon>Xylariaceae</taxon>
        <taxon>Xylaria</taxon>
    </lineage>
</organism>
<dbReference type="AlphaFoldDB" id="A0AAN7UV78"/>
<feature type="active site" description="Charge relay system" evidence="8">
    <location>
        <position position="325"/>
    </location>
</feature>
<keyword evidence="4 8" id="KW-0378">Hydrolase</keyword>
<dbReference type="PROSITE" id="PS51695">
    <property type="entry name" value="SEDOLISIN"/>
    <property type="match status" value="1"/>
</dbReference>
<comment type="cofactor">
    <cofactor evidence="8">
        <name>Ca(2+)</name>
        <dbReference type="ChEBI" id="CHEBI:29108"/>
    </cofactor>
    <text evidence="8">Binds 1 Ca(2+) ion per subunit.</text>
</comment>
<keyword evidence="3 8" id="KW-0479">Metal-binding</keyword>
<evidence type="ECO:0000256" key="2">
    <source>
        <dbReference type="ARBA" id="ARBA00022670"/>
    </source>
</evidence>
<feature type="binding site" evidence="8">
    <location>
        <position position="641"/>
    </location>
    <ligand>
        <name>Ca(2+)</name>
        <dbReference type="ChEBI" id="CHEBI:29108"/>
    </ligand>
</feature>
<evidence type="ECO:0000256" key="5">
    <source>
        <dbReference type="ARBA" id="ARBA00022825"/>
    </source>
</evidence>
<evidence type="ECO:0000256" key="8">
    <source>
        <dbReference type="PROSITE-ProRule" id="PRU01032"/>
    </source>
</evidence>